<dbReference type="SUPFAM" id="SSF161098">
    <property type="entry name" value="MetI-like"/>
    <property type="match status" value="1"/>
</dbReference>
<protein>
    <submittedName>
        <fullName evidence="12">ABC transporter permease</fullName>
    </submittedName>
</protein>
<dbReference type="Pfam" id="PF00528">
    <property type="entry name" value="BPD_transp_1"/>
    <property type="match status" value="1"/>
</dbReference>
<dbReference type="InterPro" id="IPR000515">
    <property type="entry name" value="MetI-like"/>
</dbReference>
<name>A0A7C9TI98_9BURK</name>
<evidence type="ECO:0000256" key="7">
    <source>
        <dbReference type="ARBA" id="ARBA00022989"/>
    </source>
</evidence>
<evidence type="ECO:0000256" key="1">
    <source>
        <dbReference type="ARBA" id="ARBA00004651"/>
    </source>
</evidence>
<evidence type="ECO:0000256" key="8">
    <source>
        <dbReference type="ARBA" id="ARBA00023136"/>
    </source>
</evidence>
<evidence type="ECO:0000256" key="9">
    <source>
        <dbReference type="RuleBase" id="RU363032"/>
    </source>
</evidence>
<dbReference type="GO" id="GO:0015031">
    <property type="term" value="P:protein transport"/>
    <property type="evidence" value="ECO:0007669"/>
    <property type="project" value="UniProtKB-KW"/>
</dbReference>
<dbReference type="EMBL" id="JAAGOH010000002">
    <property type="protein sequence ID" value="NDY90103.1"/>
    <property type="molecule type" value="Genomic_DNA"/>
</dbReference>
<keyword evidence="3" id="KW-1003">Cell membrane</keyword>
<keyword evidence="5" id="KW-0571">Peptide transport</keyword>
<dbReference type="CDD" id="cd06261">
    <property type="entry name" value="TM_PBP2"/>
    <property type="match status" value="1"/>
</dbReference>
<dbReference type="RefSeq" id="WP_163455953.1">
    <property type="nucleotide sequence ID" value="NZ_JAAGOH010000002.1"/>
</dbReference>
<dbReference type="InterPro" id="IPR050366">
    <property type="entry name" value="BP-dependent_transpt_permease"/>
</dbReference>
<dbReference type="GO" id="GO:0015833">
    <property type="term" value="P:peptide transport"/>
    <property type="evidence" value="ECO:0007669"/>
    <property type="project" value="UniProtKB-KW"/>
</dbReference>
<dbReference type="Gene3D" id="1.10.3720.10">
    <property type="entry name" value="MetI-like"/>
    <property type="match status" value="1"/>
</dbReference>
<feature type="transmembrane region" description="Helical" evidence="9">
    <location>
        <begin position="157"/>
        <end position="180"/>
    </location>
</feature>
<feature type="transmembrane region" description="Helical" evidence="9">
    <location>
        <begin position="250"/>
        <end position="275"/>
    </location>
</feature>
<feature type="transmembrane region" description="Helical" evidence="9">
    <location>
        <begin position="287"/>
        <end position="308"/>
    </location>
</feature>
<keyword evidence="4 9" id="KW-0812">Transmembrane</keyword>
<feature type="compositionally biased region" description="Basic and acidic residues" evidence="10">
    <location>
        <begin position="119"/>
        <end position="132"/>
    </location>
</feature>
<comment type="similarity">
    <text evidence="9">Belongs to the binding-protein-dependent transport system permease family.</text>
</comment>
<dbReference type="PROSITE" id="PS50928">
    <property type="entry name" value="ABC_TM1"/>
    <property type="match status" value="1"/>
</dbReference>
<feature type="transmembrane region" description="Helical" evidence="9">
    <location>
        <begin position="6"/>
        <end position="28"/>
    </location>
</feature>
<gene>
    <name evidence="12" type="ORF">G3A44_02730</name>
</gene>
<comment type="subcellular location">
    <subcellularLocation>
        <location evidence="1 9">Cell membrane</location>
        <topology evidence="1 9">Multi-pass membrane protein</topology>
    </subcellularLocation>
</comment>
<evidence type="ECO:0000259" key="11">
    <source>
        <dbReference type="PROSITE" id="PS50928"/>
    </source>
</evidence>
<feature type="transmembrane region" description="Helical" evidence="9">
    <location>
        <begin position="382"/>
        <end position="407"/>
    </location>
</feature>
<dbReference type="PANTHER" id="PTHR43386">
    <property type="entry name" value="OLIGOPEPTIDE TRANSPORT SYSTEM PERMEASE PROTEIN APPC"/>
    <property type="match status" value="1"/>
</dbReference>
<evidence type="ECO:0000256" key="10">
    <source>
        <dbReference type="SAM" id="MobiDB-lite"/>
    </source>
</evidence>
<proteinExistence type="inferred from homology"/>
<evidence type="ECO:0000256" key="6">
    <source>
        <dbReference type="ARBA" id="ARBA00022927"/>
    </source>
</evidence>
<evidence type="ECO:0000256" key="4">
    <source>
        <dbReference type="ARBA" id="ARBA00022692"/>
    </source>
</evidence>
<keyword evidence="7 9" id="KW-1133">Transmembrane helix</keyword>
<reference evidence="12 13" key="1">
    <citation type="submission" date="2020-02" db="EMBL/GenBank/DDBJ databases">
        <title>Ideonella bacterium strain TBM-1.</title>
        <authorList>
            <person name="Chen W.-M."/>
        </authorList>
    </citation>
    <scope>NUCLEOTIDE SEQUENCE [LARGE SCALE GENOMIC DNA]</scope>
    <source>
        <strain evidence="12 13">TBM-1</strain>
    </source>
</reference>
<feature type="transmembrane region" description="Helical" evidence="9">
    <location>
        <begin position="328"/>
        <end position="347"/>
    </location>
</feature>
<evidence type="ECO:0000256" key="2">
    <source>
        <dbReference type="ARBA" id="ARBA00022448"/>
    </source>
</evidence>
<evidence type="ECO:0000313" key="12">
    <source>
        <dbReference type="EMBL" id="NDY90103.1"/>
    </source>
</evidence>
<keyword evidence="8 9" id="KW-0472">Membrane</keyword>
<organism evidence="12 13">
    <name type="scientific">Ideonella livida</name>
    <dbReference type="NCBI Taxonomy" id="2707176"/>
    <lineage>
        <taxon>Bacteria</taxon>
        <taxon>Pseudomonadati</taxon>
        <taxon>Pseudomonadota</taxon>
        <taxon>Betaproteobacteria</taxon>
        <taxon>Burkholderiales</taxon>
        <taxon>Sphaerotilaceae</taxon>
        <taxon>Ideonella</taxon>
    </lineage>
</organism>
<dbReference type="AlphaFoldDB" id="A0A7C9TI98"/>
<accession>A0A7C9TI98</accession>
<evidence type="ECO:0000313" key="13">
    <source>
        <dbReference type="Proteomes" id="UP000484255"/>
    </source>
</evidence>
<feature type="region of interest" description="Disordered" evidence="10">
    <location>
        <begin position="119"/>
        <end position="141"/>
    </location>
</feature>
<dbReference type="GO" id="GO:0005886">
    <property type="term" value="C:plasma membrane"/>
    <property type="evidence" value="ECO:0007669"/>
    <property type="project" value="UniProtKB-SubCell"/>
</dbReference>
<dbReference type="InterPro" id="IPR035906">
    <property type="entry name" value="MetI-like_sf"/>
</dbReference>
<keyword evidence="2 9" id="KW-0813">Transport</keyword>
<comment type="caution">
    <text evidence="12">The sequence shown here is derived from an EMBL/GenBank/DDBJ whole genome shotgun (WGS) entry which is preliminary data.</text>
</comment>
<feature type="transmembrane region" description="Helical" evidence="9">
    <location>
        <begin position="434"/>
        <end position="457"/>
    </location>
</feature>
<dbReference type="GO" id="GO:0055085">
    <property type="term" value="P:transmembrane transport"/>
    <property type="evidence" value="ECO:0007669"/>
    <property type="project" value="InterPro"/>
</dbReference>
<sequence length="483" mass="52931">MPKFVLLWTDAALWLLVLSLVGYAFMVRRQPDLRATWGKVFRNAPALASSVVLLVCLAVTLLDSVHFRPVLPAAQGQQSDMVVYDTRVRSVLDLLTQDLIDSRETTYSRPLSYVSFTKESRDLPGGGTERHAPRLQHGGAHLQDPAREWATDVTVRALTGAGVGLVVGMALCGAALWLLGRGASGGTGQMWRRIRDRETSIPWHVAGRTVMALSLLVGVVGALAGPYHVLGTDVTGNDVLYQALKSIRTAFVIGALATLATLPLAVVLGIMAGFFKGWVDELIQYVYTVLSSIPNILLIAACVLMVQVFLDKHPEFFETGLERADLKLFLLCAVLGLTGWAGLCRLLRGETLKLRELEYVQAAQAFGVSPWRIMVRHVFPNVAHLMLIVTVIEFSSLILYEAVLSYVGVGVDPSMNSFGGMINFARSEMSRDPVIWWTFACAFFFMVSLVLAANLFADGVQEAFDPRARTLKPRVARPKQSKA</sequence>
<evidence type="ECO:0000256" key="3">
    <source>
        <dbReference type="ARBA" id="ARBA00022475"/>
    </source>
</evidence>
<feature type="transmembrane region" description="Helical" evidence="9">
    <location>
        <begin position="201"/>
        <end position="230"/>
    </location>
</feature>
<keyword evidence="13" id="KW-1185">Reference proteome</keyword>
<keyword evidence="6" id="KW-0653">Protein transport</keyword>
<evidence type="ECO:0000256" key="5">
    <source>
        <dbReference type="ARBA" id="ARBA00022856"/>
    </source>
</evidence>
<feature type="domain" description="ABC transmembrane type-1" evidence="11">
    <location>
        <begin position="247"/>
        <end position="457"/>
    </location>
</feature>
<feature type="transmembrane region" description="Helical" evidence="9">
    <location>
        <begin position="40"/>
        <end position="62"/>
    </location>
</feature>
<dbReference type="Proteomes" id="UP000484255">
    <property type="component" value="Unassembled WGS sequence"/>
</dbReference>
<dbReference type="PANTHER" id="PTHR43386:SF24">
    <property type="entry name" value="OLIGOPEPTIDE TRANSPORT SYSTEM PERMEASE PROTEIN AMID"/>
    <property type="match status" value="1"/>
</dbReference>